<feature type="binding site" evidence="15">
    <location>
        <position position="157"/>
    </location>
    <ligand>
        <name>NADP(+)</name>
        <dbReference type="ChEBI" id="CHEBI:58349"/>
    </ligand>
</feature>
<keyword evidence="6 13" id="KW-0686">Riboflavin biosynthesis</keyword>
<comment type="caution">
    <text evidence="18">The sequence shown here is derived from an EMBL/GenBank/DDBJ whole genome shotgun (WGS) entry which is preliminary data.</text>
</comment>
<comment type="catalytic activity">
    <reaction evidence="13">
        <text>5-amino-6-(5-phospho-D-ribitylamino)uracil + NADP(+) = 5-amino-6-(5-phospho-D-ribosylamino)uracil + NADPH + H(+)</text>
        <dbReference type="Rhea" id="RHEA:17845"/>
        <dbReference type="ChEBI" id="CHEBI:15378"/>
        <dbReference type="ChEBI" id="CHEBI:57783"/>
        <dbReference type="ChEBI" id="CHEBI:58349"/>
        <dbReference type="ChEBI" id="CHEBI:58421"/>
        <dbReference type="ChEBI" id="CHEBI:58453"/>
        <dbReference type="EC" id="1.1.1.193"/>
    </reaction>
</comment>
<dbReference type="GO" id="GO:0008270">
    <property type="term" value="F:zinc ion binding"/>
    <property type="evidence" value="ECO:0007669"/>
    <property type="project" value="InterPro"/>
</dbReference>
<name>A0A2T4TW73_9BACT</name>
<evidence type="ECO:0000256" key="1">
    <source>
        <dbReference type="ARBA" id="ARBA00002151"/>
    </source>
</evidence>
<dbReference type="PANTHER" id="PTHR38011:SF7">
    <property type="entry name" value="2,5-DIAMINO-6-RIBOSYLAMINO-4(3H)-PYRIMIDINONE 5'-PHOSPHATE REDUCTASE"/>
    <property type="match status" value="1"/>
</dbReference>
<dbReference type="AlphaFoldDB" id="A0A2T4TW73"/>
<evidence type="ECO:0000256" key="4">
    <source>
        <dbReference type="ARBA" id="ARBA00005259"/>
    </source>
</evidence>
<evidence type="ECO:0000256" key="11">
    <source>
        <dbReference type="ARBA" id="ARBA00023002"/>
    </source>
</evidence>
<dbReference type="GO" id="GO:0050661">
    <property type="term" value="F:NADP binding"/>
    <property type="evidence" value="ECO:0007669"/>
    <property type="project" value="InterPro"/>
</dbReference>
<dbReference type="SUPFAM" id="SSF53927">
    <property type="entry name" value="Cytidine deaminase-like"/>
    <property type="match status" value="1"/>
</dbReference>
<dbReference type="SUPFAM" id="SSF53597">
    <property type="entry name" value="Dihydrofolate reductase-like"/>
    <property type="match status" value="1"/>
</dbReference>
<comment type="catalytic activity">
    <reaction evidence="13">
        <text>2,5-diamino-6-hydroxy-4-(5-phosphoribosylamino)-pyrimidine + H2O + H(+) = 5-amino-6-(5-phospho-D-ribosylamino)uracil + NH4(+)</text>
        <dbReference type="Rhea" id="RHEA:21868"/>
        <dbReference type="ChEBI" id="CHEBI:15377"/>
        <dbReference type="ChEBI" id="CHEBI:15378"/>
        <dbReference type="ChEBI" id="CHEBI:28938"/>
        <dbReference type="ChEBI" id="CHEBI:58453"/>
        <dbReference type="ChEBI" id="CHEBI:58614"/>
        <dbReference type="EC" id="3.5.4.26"/>
    </reaction>
</comment>
<dbReference type="FunFam" id="3.40.140.10:FF:000025">
    <property type="entry name" value="Riboflavin biosynthesis protein RibD"/>
    <property type="match status" value="1"/>
</dbReference>
<dbReference type="Pfam" id="PF01872">
    <property type="entry name" value="RibD_C"/>
    <property type="match status" value="1"/>
</dbReference>
<dbReference type="RefSeq" id="WP_107563114.1">
    <property type="nucleotide sequence ID" value="NZ_NVQC01000024.1"/>
</dbReference>
<keyword evidence="9 13" id="KW-0862">Zinc</keyword>
<dbReference type="Gene3D" id="3.40.430.10">
    <property type="entry name" value="Dihydrofolate Reductase, subunit A"/>
    <property type="match status" value="1"/>
</dbReference>
<keyword evidence="10 13" id="KW-0521">NADP</keyword>
<reference evidence="19" key="2">
    <citation type="journal article" date="2018" name="Environ. Microbiol.">
        <title>Bloom of a denitrifying methanotroph, 'Candidatus Methylomirabilis limnetica', in a deep stratified lake.</title>
        <authorList>
            <person name="Graf J.S."/>
            <person name="Mayr M.J."/>
            <person name="Marchant H.K."/>
            <person name="Tienken D."/>
            <person name="Hach P.F."/>
            <person name="Brand A."/>
            <person name="Schubert C.J."/>
            <person name="Kuypers M.M."/>
            <person name="Milucka J."/>
        </authorList>
    </citation>
    <scope>NUCLEOTIDE SEQUENCE [LARGE SCALE GENOMIC DNA]</scope>
    <source>
        <strain evidence="19">Zug</strain>
    </source>
</reference>
<comment type="similarity">
    <text evidence="4 13">In the N-terminal section; belongs to the cytidine and deoxycytidylate deaminase family.</text>
</comment>
<evidence type="ECO:0000256" key="8">
    <source>
        <dbReference type="ARBA" id="ARBA00022801"/>
    </source>
</evidence>
<evidence type="ECO:0000313" key="19">
    <source>
        <dbReference type="Proteomes" id="UP000241436"/>
    </source>
</evidence>
<dbReference type="InterPro" id="IPR050765">
    <property type="entry name" value="Riboflavin_Biosynth_HTPR"/>
</dbReference>
<keyword evidence="12" id="KW-0511">Multifunctional enzyme</keyword>
<evidence type="ECO:0000256" key="2">
    <source>
        <dbReference type="ARBA" id="ARBA00004882"/>
    </source>
</evidence>
<organism evidence="18 19">
    <name type="scientific">Candidatus Methylomirabilis limnetica</name>
    <dbReference type="NCBI Taxonomy" id="2033718"/>
    <lineage>
        <taxon>Bacteria</taxon>
        <taxon>Candidatus Methylomirabilota</taxon>
        <taxon>Candidatus Methylomirabilia</taxon>
        <taxon>Candidatus Methylomirabilales</taxon>
        <taxon>Candidatus Methylomirabilaceae</taxon>
        <taxon>Candidatus Methylomirabilis</taxon>
    </lineage>
</organism>
<keyword evidence="19" id="KW-1185">Reference proteome</keyword>
<comment type="function">
    <text evidence="1 13">Converts 2,5-diamino-6-(ribosylamino)-4(3h)-pyrimidinone 5'-phosphate into 5-amino-6-(ribosylamino)-2,4(1h,3h)-pyrimidinedione 5'-phosphate.</text>
</comment>
<accession>A0A2T4TW73</accession>
<dbReference type="EC" id="3.5.4.26" evidence="13"/>
<feature type="binding site" evidence="16">
    <location>
        <position position="87"/>
    </location>
    <ligand>
        <name>Zn(2+)</name>
        <dbReference type="ChEBI" id="CHEBI:29105"/>
        <note>catalytic</note>
    </ligand>
</feature>
<evidence type="ECO:0000256" key="9">
    <source>
        <dbReference type="ARBA" id="ARBA00022833"/>
    </source>
</evidence>
<proteinExistence type="inferred from homology"/>
<dbReference type="InterPro" id="IPR016192">
    <property type="entry name" value="APOBEC/CMP_deaminase_Zn-bd"/>
</dbReference>
<feature type="binding site" evidence="15">
    <location>
        <position position="203"/>
    </location>
    <ligand>
        <name>substrate</name>
    </ligand>
</feature>
<dbReference type="PROSITE" id="PS00903">
    <property type="entry name" value="CYT_DCMP_DEAMINASES_1"/>
    <property type="match status" value="1"/>
</dbReference>
<feature type="binding site" evidence="16">
    <location>
        <position position="78"/>
    </location>
    <ligand>
        <name>Zn(2+)</name>
        <dbReference type="ChEBI" id="CHEBI:29105"/>
        <note>catalytic</note>
    </ligand>
</feature>
<dbReference type="InterPro" id="IPR011549">
    <property type="entry name" value="RibD_C"/>
</dbReference>
<dbReference type="Pfam" id="PF00383">
    <property type="entry name" value="dCMP_cyt_deam_1"/>
    <property type="match status" value="1"/>
</dbReference>
<keyword evidence="7 13" id="KW-0479">Metal-binding</keyword>
<dbReference type="UniPathway" id="UPA00275">
    <property type="reaction ID" value="UER00401"/>
</dbReference>
<feature type="domain" description="CMP/dCMP-type deaminase" evidence="17">
    <location>
        <begin position="4"/>
        <end position="126"/>
    </location>
</feature>
<evidence type="ECO:0000256" key="5">
    <source>
        <dbReference type="ARBA" id="ARBA00007417"/>
    </source>
</evidence>
<comment type="pathway">
    <text evidence="3 13">Cofactor biosynthesis; riboflavin biosynthesis; 5-amino-6-(D-ribitylamino)uracil from GTP: step 3/4.</text>
</comment>
<keyword evidence="8 13" id="KW-0378">Hydrolase</keyword>
<dbReference type="EC" id="1.1.1.193" evidence="13"/>
<reference evidence="18 19" key="1">
    <citation type="submission" date="2017-09" db="EMBL/GenBank/DDBJ databases">
        <title>Bloom of a denitrifying methanotroph, Candidatus Methylomirabilis limnetica, in a deep stratified lake.</title>
        <authorList>
            <person name="Graf J.S."/>
            <person name="Marchant H.K."/>
            <person name="Tienken D."/>
            <person name="Hach P.F."/>
            <person name="Brand A."/>
            <person name="Schubert C.J."/>
            <person name="Kuypers M.M."/>
            <person name="Milucka J."/>
        </authorList>
    </citation>
    <scope>NUCLEOTIDE SEQUENCE [LARGE SCALE GENOMIC DNA]</scope>
    <source>
        <strain evidence="18 19">Zug</strain>
    </source>
</reference>
<dbReference type="NCBIfam" id="TIGR00326">
    <property type="entry name" value="eubact_ribD"/>
    <property type="match status" value="1"/>
</dbReference>
<dbReference type="Gene3D" id="3.40.140.10">
    <property type="entry name" value="Cytidine Deaminase, domain 2"/>
    <property type="match status" value="1"/>
</dbReference>
<dbReference type="PANTHER" id="PTHR38011">
    <property type="entry name" value="DIHYDROFOLATE REDUCTASE FAMILY PROTEIN (AFU_ORTHOLOGUE AFUA_8G06820)"/>
    <property type="match status" value="1"/>
</dbReference>
<evidence type="ECO:0000259" key="17">
    <source>
        <dbReference type="PROSITE" id="PS51747"/>
    </source>
</evidence>
<comment type="cofactor">
    <cofactor evidence="13 16">
        <name>Zn(2+)</name>
        <dbReference type="ChEBI" id="CHEBI:29105"/>
    </cofactor>
    <text evidence="13 16">Binds 1 zinc ion.</text>
</comment>
<keyword evidence="11 13" id="KW-0560">Oxidoreductase</keyword>
<feature type="binding site" evidence="15">
    <location>
        <position position="199"/>
    </location>
    <ligand>
        <name>NADP(+)</name>
        <dbReference type="ChEBI" id="CHEBI:58349"/>
    </ligand>
</feature>
<dbReference type="PROSITE" id="PS51747">
    <property type="entry name" value="CYT_DCMP_DEAMINASES_2"/>
    <property type="match status" value="1"/>
</dbReference>
<dbReference type="GO" id="GO:0008835">
    <property type="term" value="F:diaminohydroxyphosphoribosylaminopyrimidine deaminase activity"/>
    <property type="evidence" value="ECO:0007669"/>
    <property type="project" value="UniProtKB-EC"/>
</dbReference>
<dbReference type="OrthoDB" id="9800865at2"/>
<comment type="pathway">
    <text evidence="2 13">Cofactor biosynthesis; riboflavin biosynthesis; 5-amino-6-(D-ribitylamino)uracil from GTP: step 2/4.</text>
</comment>
<evidence type="ECO:0000256" key="3">
    <source>
        <dbReference type="ARBA" id="ARBA00004910"/>
    </source>
</evidence>
<feature type="binding site" evidence="15">
    <location>
        <position position="187"/>
    </location>
    <ligand>
        <name>substrate</name>
    </ligand>
</feature>
<feature type="binding site" evidence="15">
    <location>
        <begin position="299"/>
        <end position="305"/>
    </location>
    <ligand>
        <name>NADP(+)</name>
        <dbReference type="ChEBI" id="CHEBI:58349"/>
    </ligand>
</feature>
<dbReference type="NCBIfam" id="TIGR00227">
    <property type="entry name" value="ribD_Cterm"/>
    <property type="match status" value="1"/>
</dbReference>
<feature type="binding site" evidence="15">
    <location>
        <position position="210"/>
    </location>
    <ligand>
        <name>substrate</name>
    </ligand>
</feature>
<evidence type="ECO:0000313" key="18">
    <source>
        <dbReference type="EMBL" id="PTL35360.1"/>
    </source>
</evidence>
<dbReference type="EMBL" id="NVQC01000024">
    <property type="protein sequence ID" value="PTL35360.1"/>
    <property type="molecule type" value="Genomic_DNA"/>
</dbReference>
<evidence type="ECO:0000256" key="14">
    <source>
        <dbReference type="PIRSR" id="PIRSR006769-1"/>
    </source>
</evidence>
<gene>
    <name evidence="18" type="primary">ribD</name>
    <name evidence="18" type="ORF">CLG94_09840</name>
</gene>
<dbReference type="GO" id="GO:0008703">
    <property type="term" value="F:5-amino-6-(5-phosphoribosylamino)uracil reductase activity"/>
    <property type="evidence" value="ECO:0007669"/>
    <property type="project" value="UniProtKB-EC"/>
</dbReference>
<sequence>MFSSDDELFMRRALVLAAKGRGRTSPNPMVGAVVVRGGSIVSEGYHARAGESHAEVVAIENAAGAASGADLYVTLEPCCHHGLTPPCTDRIIQAGIRRVVIPILDPNPLVSGEGVQTLREAGIIVEQGLLSEEAASLNEAFTKFITCRTPFVILKAAVSLDGKIATRTGDARWISGEQSREHVHKLRDQVDAIIVGIGTIRRDNPRLTTRLPAGGHDPIRVIVDGLGPLPLESQVLQAGAASRTWVAVASDAPPQRIEALLNRGLTVLEAGGSHGRISLELLLKRLGEREVTSVMIEGGEGVFTSAIEEGVVDKFLLFVAPMLVGGKTAPSLFGGVGVEEIGQALRLSRLRIEQLGGDVLIEGYRSKYEGTC</sequence>
<feature type="binding site" evidence="15">
    <location>
        <position position="207"/>
    </location>
    <ligand>
        <name>substrate</name>
    </ligand>
</feature>
<dbReference type="Proteomes" id="UP000241436">
    <property type="component" value="Unassembled WGS sequence"/>
</dbReference>
<dbReference type="InterPro" id="IPR024072">
    <property type="entry name" value="DHFR-like_dom_sf"/>
</dbReference>
<comment type="similarity">
    <text evidence="5 13">In the C-terminal section; belongs to the HTP reductase family.</text>
</comment>
<protein>
    <recommendedName>
        <fullName evidence="13">Riboflavin biosynthesis protein RibD</fullName>
    </recommendedName>
    <domain>
        <recommendedName>
            <fullName evidence="13">Diaminohydroxyphosphoribosylaminopyrimidine deaminase</fullName>
            <shortName evidence="13">DRAP deaminase</shortName>
            <ecNumber evidence="13">3.5.4.26</ecNumber>
        </recommendedName>
        <alternativeName>
            <fullName evidence="13">Riboflavin-specific deaminase</fullName>
        </alternativeName>
    </domain>
    <domain>
        <recommendedName>
            <fullName evidence="13">5-amino-6-(5-phosphoribosylamino)uracil reductase</fullName>
            <ecNumber evidence="13">1.1.1.193</ecNumber>
        </recommendedName>
        <alternativeName>
            <fullName evidence="13">HTP reductase</fullName>
        </alternativeName>
    </domain>
</protein>
<dbReference type="InterPro" id="IPR004794">
    <property type="entry name" value="Eubact_RibD"/>
</dbReference>
<evidence type="ECO:0000256" key="7">
    <source>
        <dbReference type="ARBA" id="ARBA00022723"/>
    </source>
</evidence>
<dbReference type="PIRSF" id="PIRSF006769">
    <property type="entry name" value="RibD"/>
    <property type="match status" value="1"/>
</dbReference>
<evidence type="ECO:0000256" key="6">
    <source>
        <dbReference type="ARBA" id="ARBA00022619"/>
    </source>
</evidence>
<dbReference type="CDD" id="cd01284">
    <property type="entry name" value="Riboflavin_deaminase-reductase"/>
    <property type="match status" value="1"/>
</dbReference>
<feature type="binding site" evidence="15">
    <location>
        <position position="173"/>
    </location>
    <ligand>
        <name>NADP(+)</name>
        <dbReference type="ChEBI" id="CHEBI:58349"/>
    </ligand>
</feature>
<dbReference type="GO" id="GO:0009231">
    <property type="term" value="P:riboflavin biosynthetic process"/>
    <property type="evidence" value="ECO:0007669"/>
    <property type="project" value="UniProtKB-UniPathway"/>
</dbReference>
<dbReference type="InterPro" id="IPR016193">
    <property type="entry name" value="Cytidine_deaminase-like"/>
</dbReference>
<evidence type="ECO:0000256" key="16">
    <source>
        <dbReference type="PIRSR" id="PIRSR006769-3"/>
    </source>
</evidence>
<evidence type="ECO:0000256" key="13">
    <source>
        <dbReference type="PIRNR" id="PIRNR006769"/>
    </source>
</evidence>
<feature type="binding site" evidence="15">
    <location>
        <position position="297"/>
    </location>
    <ligand>
        <name>substrate</name>
    </ligand>
</feature>
<evidence type="ECO:0000256" key="10">
    <source>
        <dbReference type="ARBA" id="ARBA00022857"/>
    </source>
</evidence>
<feature type="binding site" evidence="16">
    <location>
        <position position="53"/>
    </location>
    <ligand>
        <name>Zn(2+)</name>
        <dbReference type="ChEBI" id="CHEBI:29105"/>
        <note>catalytic</note>
    </ligand>
</feature>
<dbReference type="InterPro" id="IPR002734">
    <property type="entry name" value="RibDG_C"/>
</dbReference>
<feature type="active site" description="Proton donor" evidence="14">
    <location>
        <position position="55"/>
    </location>
</feature>
<dbReference type="InterPro" id="IPR002125">
    <property type="entry name" value="CMP_dCMP_dom"/>
</dbReference>
<evidence type="ECO:0000256" key="12">
    <source>
        <dbReference type="ARBA" id="ARBA00023268"/>
    </source>
</evidence>
<evidence type="ECO:0000256" key="15">
    <source>
        <dbReference type="PIRSR" id="PIRSR006769-2"/>
    </source>
</evidence>